<dbReference type="InterPro" id="IPR010359">
    <property type="entry name" value="IrrE_HExxH"/>
</dbReference>
<dbReference type="Pfam" id="PF06114">
    <property type="entry name" value="Peptidase_M78"/>
    <property type="match status" value="1"/>
</dbReference>
<dbReference type="Gene3D" id="1.10.10.2910">
    <property type="match status" value="1"/>
</dbReference>
<comment type="caution">
    <text evidence="2">The sequence shown here is derived from an EMBL/GenBank/DDBJ whole genome shotgun (WGS) entry which is preliminary data.</text>
</comment>
<sequence length="226" mass="26315">MTNIFRPYRFISKQEIEAEATEILRRMQQTPNYSPKWALDASRVAEFLGLDVVWDSIPSDRDGTIAARILPLERLIEINEDIPKLRGGFGESTIAHEIGHWVLHVNPEAVKRCLELHERGKDIRVEPLLCRSDTHLNGIEWQAQHFASCLLMPQYKLEEVRQGRDLTKWSHLYEIAEELGVTISNLIHRLKDLDWICLSEHSRQIELGKSKLPRRKRVIPIRRSSD</sequence>
<name>A0A1U7HDN5_9CYAN</name>
<dbReference type="PANTHER" id="PTHR43236:SF1">
    <property type="entry name" value="BLL7220 PROTEIN"/>
    <property type="match status" value="1"/>
</dbReference>
<organism evidence="2 3">
    <name type="scientific">Hydrococcus rivularis NIES-593</name>
    <dbReference type="NCBI Taxonomy" id="1921803"/>
    <lineage>
        <taxon>Bacteria</taxon>
        <taxon>Bacillati</taxon>
        <taxon>Cyanobacteriota</taxon>
        <taxon>Cyanophyceae</taxon>
        <taxon>Pleurocapsales</taxon>
        <taxon>Hydrococcaceae</taxon>
        <taxon>Hydrococcus</taxon>
    </lineage>
</organism>
<dbReference type="EMBL" id="MRCB01000018">
    <property type="protein sequence ID" value="OKH21679.1"/>
    <property type="molecule type" value="Genomic_DNA"/>
</dbReference>
<reference evidence="2 3" key="1">
    <citation type="submission" date="2016-11" db="EMBL/GenBank/DDBJ databases">
        <title>Draft Genome Sequences of Nine Cyanobacterial Strains from Diverse Habitats.</title>
        <authorList>
            <person name="Zhu T."/>
            <person name="Hou S."/>
            <person name="Lu X."/>
            <person name="Hess W.R."/>
        </authorList>
    </citation>
    <scope>NUCLEOTIDE SEQUENCE [LARGE SCALE GENOMIC DNA]</scope>
    <source>
        <strain evidence="2 3">NIES-593</strain>
    </source>
</reference>
<dbReference type="Proteomes" id="UP000186868">
    <property type="component" value="Unassembled WGS sequence"/>
</dbReference>
<keyword evidence="3" id="KW-1185">Reference proteome</keyword>
<gene>
    <name evidence="2" type="ORF">NIES593_14690</name>
</gene>
<evidence type="ECO:0000259" key="1">
    <source>
        <dbReference type="Pfam" id="PF06114"/>
    </source>
</evidence>
<dbReference type="AlphaFoldDB" id="A0A1U7HDN5"/>
<dbReference type="PANTHER" id="PTHR43236">
    <property type="entry name" value="ANTITOXIN HIGA1"/>
    <property type="match status" value="1"/>
</dbReference>
<protein>
    <submittedName>
        <fullName evidence="2">Zn peptidase</fullName>
    </submittedName>
</protein>
<dbReference type="STRING" id="1921803.NIES593_14690"/>
<evidence type="ECO:0000313" key="2">
    <source>
        <dbReference type="EMBL" id="OKH21679.1"/>
    </source>
</evidence>
<evidence type="ECO:0000313" key="3">
    <source>
        <dbReference type="Proteomes" id="UP000186868"/>
    </source>
</evidence>
<proteinExistence type="predicted"/>
<dbReference type="InterPro" id="IPR052345">
    <property type="entry name" value="Rad_response_metalloprotease"/>
</dbReference>
<feature type="domain" description="IrrE N-terminal-like" evidence="1">
    <location>
        <begin position="92"/>
        <end position="191"/>
    </location>
</feature>
<dbReference type="OrthoDB" id="9816277at2"/>
<dbReference type="RefSeq" id="WP_073600301.1">
    <property type="nucleotide sequence ID" value="NZ_MRCB01000018.1"/>
</dbReference>
<accession>A0A1U7HDN5</accession>